<protein>
    <submittedName>
        <fullName evidence="1">Uncharacterized protein</fullName>
    </submittedName>
</protein>
<name>A0A481Z4H4_9VIRU</name>
<sequence length="210" mass="24078">MSTEEFPDVPVDVDTMEVDKSEVKKSYTKKPLTPLELVELGDDLILVKGTLSIKYKKQMYSLIDQGRRGKYNRDFGGWVYSSDNREEVENFIRGANEGDIAPDFYKEKTDRNNKSGKTDNIGVVAMPKYGNPRKQMLTYHIFRPSVGMTVTIKVDGNINTYQVINTNNKRGMVDEVIILWPDNETKSKLLVCSGRWQVVGMINRHSIRFK</sequence>
<dbReference type="EMBL" id="MK500445">
    <property type="protein sequence ID" value="QBK89899.1"/>
    <property type="molecule type" value="Genomic_DNA"/>
</dbReference>
<organism evidence="1">
    <name type="scientific">Pithovirus LCPAC101</name>
    <dbReference type="NCBI Taxonomy" id="2506586"/>
    <lineage>
        <taxon>Viruses</taxon>
        <taxon>Pithoviruses</taxon>
    </lineage>
</organism>
<reference evidence="1" key="1">
    <citation type="journal article" date="2019" name="MBio">
        <title>Virus Genomes from Deep Sea Sediments Expand the Ocean Megavirome and Support Independent Origins of Viral Gigantism.</title>
        <authorList>
            <person name="Backstrom D."/>
            <person name="Yutin N."/>
            <person name="Jorgensen S.L."/>
            <person name="Dharamshi J."/>
            <person name="Homa F."/>
            <person name="Zaremba-Niedwiedzka K."/>
            <person name="Spang A."/>
            <person name="Wolf Y.I."/>
            <person name="Koonin E.V."/>
            <person name="Ettema T.J."/>
        </authorList>
    </citation>
    <scope>NUCLEOTIDE SEQUENCE</scope>
</reference>
<proteinExistence type="predicted"/>
<accession>A0A481Z4H4</accession>
<gene>
    <name evidence="1" type="ORF">LCPAC101_01820</name>
</gene>
<evidence type="ECO:0000313" key="1">
    <source>
        <dbReference type="EMBL" id="QBK89899.1"/>
    </source>
</evidence>